<feature type="domain" description="TonB C-terminal" evidence="11">
    <location>
        <begin position="329"/>
        <end position="418"/>
    </location>
</feature>
<dbReference type="InterPro" id="IPR051045">
    <property type="entry name" value="TonB-dependent_transducer"/>
</dbReference>
<dbReference type="PANTHER" id="PTHR33446">
    <property type="entry name" value="PROTEIN TONB-RELATED"/>
    <property type="match status" value="1"/>
</dbReference>
<comment type="similarity">
    <text evidence="2">Belongs to the TonB family.</text>
</comment>
<keyword evidence="6" id="KW-0812">Transmembrane</keyword>
<accession>A0ABS6WZL2</accession>
<evidence type="ECO:0000256" key="7">
    <source>
        <dbReference type="ARBA" id="ARBA00022927"/>
    </source>
</evidence>
<dbReference type="InterPro" id="IPR037682">
    <property type="entry name" value="TonB_C"/>
</dbReference>
<keyword evidence="13" id="KW-1185">Reference proteome</keyword>
<dbReference type="PANTHER" id="PTHR33446:SF2">
    <property type="entry name" value="PROTEIN TONB"/>
    <property type="match status" value="1"/>
</dbReference>
<dbReference type="Pfam" id="PF20329">
    <property type="entry name" value="DUF6624"/>
    <property type="match status" value="1"/>
</dbReference>
<dbReference type="PROSITE" id="PS52015">
    <property type="entry name" value="TONB_CTD"/>
    <property type="match status" value="1"/>
</dbReference>
<protein>
    <submittedName>
        <fullName evidence="12">TonB family protein</fullName>
    </submittedName>
</protein>
<keyword evidence="5" id="KW-0997">Cell inner membrane</keyword>
<evidence type="ECO:0000259" key="11">
    <source>
        <dbReference type="PROSITE" id="PS52015"/>
    </source>
</evidence>
<evidence type="ECO:0000313" key="12">
    <source>
        <dbReference type="EMBL" id="MBW3129035.1"/>
    </source>
</evidence>
<organism evidence="12 13">
    <name type="scientific">Hymenobacter profundi</name>
    <dbReference type="NCBI Taxonomy" id="1982110"/>
    <lineage>
        <taxon>Bacteria</taxon>
        <taxon>Pseudomonadati</taxon>
        <taxon>Bacteroidota</taxon>
        <taxon>Cytophagia</taxon>
        <taxon>Cytophagales</taxon>
        <taxon>Hymenobacteraceae</taxon>
        <taxon>Hymenobacter</taxon>
    </lineage>
</organism>
<evidence type="ECO:0000256" key="2">
    <source>
        <dbReference type="ARBA" id="ARBA00006555"/>
    </source>
</evidence>
<comment type="subcellular location">
    <subcellularLocation>
        <location evidence="1">Cell inner membrane</location>
        <topology evidence="1">Single-pass membrane protein</topology>
        <orientation evidence="1">Periplasmic side</orientation>
    </subcellularLocation>
</comment>
<evidence type="ECO:0000256" key="5">
    <source>
        <dbReference type="ARBA" id="ARBA00022519"/>
    </source>
</evidence>
<gene>
    <name evidence="12" type="ORF">KYK14_10765</name>
</gene>
<feature type="signal peptide" evidence="10">
    <location>
        <begin position="1"/>
        <end position="22"/>
    </location>
</feature>
<dbReference type="RefSeq" id="WP_219158834.1">
    <property type="nucleotide sequence ID" value="NZ_JAHWGL010000038.1"/>
</dbReference>
<dbReference type="Proteomes" id="UP000826188">
    <property type="component" value="Unassembled WGS sequence"/>
</dbReference>
<keyword evidence="3" id="KW-0813">Transport</keyword>
<name>A0ABS6WZL2_9BACT</name>
<keyword evidence="4" id="KW-1003">Cell membrane</keyword>
<evidence type="ECO:0000256" key="3">
    <source>
        <dbReference type="ARBA" id="ARBA00022448"/>
    </source>
</evidence>
<evidence type="ECO:0000313" key="13">
    <source>
        <dbReference type="Proteomes" id="UP000826188"/>
    </source>
</evidence>
<dbReference type="InterPro" id="IPR006260">
    <property type="entry name" value="TonB/TolA_C"/>
</dbReference>
<keyword evidence="7" id="KW-0653">Protein transport</keyword>
<feature type="chain" id="PRO_5045168126" evidence="10">
    <location>
        <begin position="23"/>
        <end position="418"/>
    </location>
</feature>
<evidence type="ECO:0000256" key="4">
    <source>
        <dbReference type="ARBA" id="ARBA00022475"/>
    </source>
</evidence>
<dbReference type="Pfam" id="PF03544">
    <property type="entry name" value="TonB_C"/>
    <property type="match status" value="1"/>
</dbReference>
<evidence type="ECO:0000256" key="1">
    <source>
        <dbReference type="ARBA" id="ARBA00004383"/>
    </source>
</evidence>
<dbReference type="NCBIfam" id="TIGR01352">
    <property type="entry name" value="tonB_Cterm"/>
    <property type="match status" value="1"/>
</dbReference>
<evidence type="ECO:0000256" key="8">
    <source>
        <dbReference type="ARBA" id="ARBA00022989"/>
    </source>
</evidence>
<keyword evidence="9" id="KW-0472">Membrane</keyword>
<reference evidence="12 13" key="1">
    <citation type="submission" date="2021-07" db="EMBL/GenBank/DDBJ databases">
        <title>Hymenobacter profundi sp. nov., isolated from deep-sea water.</title>
        <authorList>
            <person name="Kim M.K."/>
        </authorList>
    </citation>
    <scope>NUCLEOTIDE SEQUENCE [LARGE SCALE GENOMIC DNA]</scope>
    <source>
        <strain evidence="12 13">M2</strain>
    </source>
</reference>
<dbReference type="InterPro" id="IPR046732">
    <property type="entry name" value="DUF6624"/>
</dbReference>
<keyword evidence="10" id="KW-0732">Signal</keyword>
<sequence>MRYHYVVGLAVAALLGVQSAQAQSSADALLAARLSLSKQDYAAASATYQQALKRQPGAAKDYYQAAEAAARNQEPKAALQLLKQAVNKGYFPAEDLEAEESFMSLTSQAGWNHLLTRARTKQQRHEARFDPQLVALLKKIEYQDQHFRLVTEVADKKLGLNSAQADDAMRQQSVMDYQTIKQVDSLIAQHGYPGKSLVGEYQKDVAFFVIQHNPDAKYLPLLTAAADQGEFSWSALALLIDRLKTEQGEKQVYGSQSLFDRKGHGKLYPIEDEVRVNERRAKVGLEPLEEYLHQHGLVYQAPTAAGNLNPPELYVDFKEGQEAEERPSVELVGGYETLYAGLRYPEAARQQNVSGHVTVQLTIDKDGVPKDLAVVNGLGHGCDEEALRAMRAARFINAAGEDHEIRMELPFPYEPARK</sequence>
<keyword evidence="8" id="KW-1133">Transmembrane helix</keyword>
<evidence type="ECO:0000256" key="6">
    <source>
        <dbReference type="ARBA" id="ARBA00022692"/>
    </source>
</evidence>
<dbReference type="EMBL" id="JAHWGL010000038">
    <property type="protein sequence ID" value="MBW3129035.1"/>
    <property type="molecule type" value="Genomic_DNA"/>
</dbReference>
<proteinExistence type="inferred from homology"/>
<evidence type="ECO:0000256" key="9">
    <source>
        <dbReference type="ARBA" id="ARBA00023136"/>
    </source>
</evidence>
<evidence type="ECO:0000256" key="10">
    <source>
        <dbReference type="SAM" id="SignalP"/>
    </source>
</evidence>
<comment type="caution">
    <text evidence="12">The sequence shown here is derived from an EMBL/GenBank/DDBJ whole genome shotgun (WGS) entry which is preliminary data.</text>
</comment>